<gene>
    <name evidence="2" type="ORF">Anapl_00536</name>
</gene>
<evidence type="ECO:0000313" key="2">
    <source>
        <dbReference type="EMBL" id="EOB05987.1"/>
    </source>
</evidence>
<comment type="similarity">
    <text evidence="1">Belongs to the IER family.</text>
</comment>
<evidence type="ECO:0000256" key="1">
    <source>
        <dbReference type="ARBA" id="ARBA00006186"/>
    </source>
</evidence>
<proteinExistence type="inferred from homology"/>
<dbReference type="Proteomes" id="UP000296049">
    <property type="component" value="Unassembled WGS sequence"/>
</dbReference>
<reference evidence="3" key="1">
    <citation type="journal article" date="2013" name="Nat. Genet.">
        <title>The duck genome and transcriptome provide insight into an avian influenza virus reservoir species.</title>
        <authorList>
            <person name="Huang Y."/>
            <person name="Li Y."/>
            <person name="Burt D.W."/>
            <person name="Chen H."/>
            <person name="Zhang Y."/>
            <person name="Qian W."/>
            <person name="Kim H."/>
            <person name="Gan S."/>
            <person name="Zhao Y."/>
            <person name="Li J."/>
            <person name="Yi K."/>
            <person name="Feng H."/>
            <person name="Zhu P."/>
            <person name="Li B."/>
            <person name="Liu Q."/>
            <person name="Fairley S."/>
            <person name="Magor K.E."/>
            <person name="Du Z."/>
            <person name="Hu X."/>
            <person name="Goodman L."/>
            <person name="Tafer H."/>
            <person name="Vignal A."/>
            <person name="Lee T."/>
            <person name="Kim K.W."/>
            <person name="Sheng Z."/>
            <person name="An Y."/>
            <person name="Searle S."/>
            <person name="Herrero J."/>
            <person name="Groenen M.A."/>
            <person name="Crooijmans R.P."/>
            <person name="Faraut T."/>
            <person name="Cai Q."/>
            <person name="Webster R.G."/>
            <person name="Aldridge J.R."/>
            <person name="Warren W.C."/>
            <person name="Bartschat S."/>
            <person name="Kehr S."/>
            <person name="Marz M."/>
            <person name="Stadler P.F."/>
            <person name="Smith J."/>
            <person name="Kraus R.H."/>
            <person name="Zhao Y."/>
            <person name="Ren L."/>
            <person name="Fei J."/>
            <person name="Morisson M."/>
            <person name="Kaiser P."/>
            <person name="Griffin D.K."/>
            <person name="Rao M."/>
            <person name="Pitel F."/>
            <person name="Wang J."/>
            <person name="Li N."/>
        </authorList>
    </citation>
    <scope>NUCLEOTIDE SEQUENCE [LARGE SCALE GENOMIC DNA]</scope>
</reference>
<keyword evidence="3" id="KW-1185">Reference proteome</keyword>
<protein>
    <submittedName>
        <fullName evidence="2">Uncharacterized protein</fullName>
    </submittedName>
</protein>
<feature type="non-terminal residue" evidence="2">
    <location>
        <position position="25"/>
    </location>
</feature>
<accession>R0K832</accession>
<sequence length="25" mass="2798">HCSSRTTVLDLDTHVVTTVENGYLH</sequence>
<feature type="non-terminal residue" evidence="2">
    <location>
        <position position="1"/>
    </location>
</feature>
<evidence type="ECO:0000313" key="3">
    <source>
        <dbReference type="Proteomes" id="UP000296049"/>
    </source>
</evidence>
<name>R0K832_ANAPL</name>
<dbReference type="InterPro" id="IPR008653">
    <property type="entry name" value="IER"/>
</dbReference>
<organism evidence="2 3">
    <name type="scientific">Anas platyrhynchos</name>
    <name type="common">Mallard</name>
    <name type="synonym">Anas boschas</name>
    <dbReference type="NCBI Taxonomy" id="8839"/>
    <lineage>
        <taxon>Eukaryota</taxon>
        <taxon>Metazoa</taxon>
        <taxon>Chordata</taxon>
        <taxon>Craniata</taxon>
        <taxon>Vertebrata</taxon>
        <taxon>Euteleostomi</taxon>
        <taxon>Archelosauria</taxon>
        <taxon>Archosauria</taxon>
        <taxon>Dinosauria</taxon>
        <taxon>Saurischia</taxon>
        <taxon>Theropoda</taxon>
        <taxon>Coelurosauria</taxon>
        <taxon>Aves</taxon>
        <taxon>Neognathae</taxon>
        <taxon>Galloanserae</taxon>
        <taxon>Anseriformes</taxon>
        <taxon>Anatidae</taxon>
        <taxon>Anatinae</taxon>
        <taxon>Anas</taxon>
    </lineage>
</organism>
<dbReference type="AlphaFoldDB" id="R0K832"/>
<dbReference type="Pfam" id="PF05760">
    <property type="entry name" value="IER"/>
    <property type="match status" value="1"/>
</dbReference>
<dbReference type="EMBL" id="KB742651">
    <property type="protein sequence ID" value="EOB05987.1"/>
    <property type="molecule type" value="Genomic_DNA"/>
</dbReference>